<sequence length="101" mass="10997">MQPARGLPCIATEVRNLKHHGRFIDEVRSRSPYVSVGTSGIPLRCSRPYGCPTFGSGNGTSGSPKSRELFGAVAHVPVVRSKMKGYDKTVLCGQIQCYKWA</sequence>
<dbReference type="EMBL" id="JBGFUD010024994">
    <property type="protein sequence ID" value="MFH4984977.1"/>
    <property type="molecule type" value="Genomic_DNA"/>
</dbReference>
<gene>
    <name evidence="1" type="ORF">AB6A40_011686</name>
</gene>
<name>A0ABD6F4C9_9BILA</name>
<accession>A0ABD6F4C9</accession>
<organism evidence="1 2">
    <name type="scientific">Gnathostoma spinigerum</name>
    <dbReference type="NCBI Taxonomy" id="75299"/>
    <lineage>
        <taxon>Eukaryota</taxon>
        <taxon>Metazoa</taxon>
        <taxon>Ecdysozoa</taxon>
        <taxon>Nematoda</taxon>
        <taxon>Chromadorea</taxon>
        <taxon>Rhabditida</taxon>
        <taxon>Spirurina</taxon>
        <taxon>Gnathostomatomorpha</taxon>
        <taxon>Gnathostomatoidea</taxon>
        <taxon>Gnathostomatidae</taxon>
        <taxon>Gnathostoma</taxon>
    </lineage>
</organism>
<evidence type="ECO:0000313" key="2">
    <source>
        <dbReference type="Proteomes" id="UP001608902"/>
    </source>
</evidence>
<comment type="caution">
    <text evidence="1">The sequence shown here is derived from an EMBL/GenBank/DDBJ whole genome shotgun (WGS) entry which is preliminary data.</text>
</comment>
<reference evidence="1 2" key="1">
    <citation type="submission" date="2024-08" db="EMBL/GenBank/DDBJ databases">
        <title>Gnathostoma spinigerum genome.</title>
        <authorList>
            <person name="Gonzalez-Bertolin B."/>
            <person name="Monzon S."/>
            <person name="Zaballos A."/>
            <person name="Jimenez P."/>
            <person name="Dekumyoy P."/>
            <person name="Varona S."/>
            <person name="Cuesta I."/>
            <person name="Sumanam S."/>
            <person name="Adisakwattana P."/>
            <person name="Gasser R.B."/>
            <person name="Hernandez-Gonzalez A."/>
            <person name="Young N.D."/>
            <person name="Perteguer M.J."/>
        </authorList>
    </citation>
    <scope>NUCLEOTIDE SEQUENCE [LARGE SCALE GENOMIC DNA]</scope>
    <source>
        <strain evidence="1">AL3</strain>
        <tissue evidence="1">Liver</tissue>
    </source>
</reference>
<protein>
    <submittedName>
        <fullName evidence="1">Uncharacterized protein</fullName>
    </submittedName>
</protein>
<proteinExistence type="predicted"/>
<keyword evidence="2" id="KW-1185">Reference proteome</keyword>
<evidence type="ECO:0000313" key="1">
    <source>
        <dbReference type="EMBL" id="MFH4984977.1"/>
    </source>
</evidence>
<dbReference type="AlphaFoldDB" id="A0ABD6F4C9"/>
<dbReference type="Proteomes" id="UP001608902">
    <property type="component" value="Unassembled WGS sequence"/>
</dbReference>